<evidence type="ECO:0000259" key="14">
    <source>
        <dbReference type="Pfam" id="PF00520"/>
    </source>
</evidence>
<feature type="compositionally biased region" description="Low complexity" evidence="12">
    <location>
        <begin position="55"/>
        <end position="65"/>
    </location>
</feature>
<dbReference type="PANTHER" id="PTHR10037">
    <property type="entry name" value="VOLTAGE-GATED CATION CHANNEL CALCIUM AND SODIUM"/>
    <property type="match status" value="1"/>
</dbReference>
<dbReference type="GO" id="GO:0005248">
    <property type="term" value="F:voltage-gated sodium channel activity"/>
    <property type="evidence" value="ECO:0007669"/>
    <property type="project" value="TreeGrafter"/>
</dbReference>
<sequence>MLNLMILTFQGSPQPPPINSNLGSPQVSFSSLNSSYFLGGGHRLSPYSVHSGSISPASLSPMSSPKRSPCLKRAKSWREERGSRKKERRCSLSPNLKMNEQSMHNNNNIHSSWCESQCTSLGGSPPSSMTVGSIKLTSFKVKCQNILHCMRERQDHSCFFFSPEKKFRQLCISIVEYGAFDRFILLLIALNCITLAMERPSIPPDSFERQFLAISNDLFTVLFLIEMSLKVTALGGLQQYFKSGWNIMDGGLVFVSVVDQIISVFMNSPRIFGILRVFRLLRSLRPLRVINRAPGLKLVVQTLMSSLRPIGNIVLICCTFFIIFGILGVQLFKGTFYHCATTTDNDLSNVTTRAECLAMHGNHWVNQKYNFDNLGQALMALFVLSSKDGWVGIMYSGLDAVGVDIQPRANFNEWRLLYFISFLLLVGFFVLNMFVGVVVENFHRCREEQEREERAARALKRQRKLEKRRRSN</sequence>
<feature type="transmembrane region" description="Helical" evidence="13">
    <location>
        <begin position="416"/>
        <end position="439"/>
    </location>
</feature>
<name>A0A8J2JU81_9HEXA</name>
<organism evidence="15 16">
    <name type="scientific">Allacma fusca</name>
    <dbReference type="NCBI Taxonomy" id="39272"/>
    <lineage>
        <taxon>Eukaryota</taxon>
        <taxon>Metazoa</taxon>
        <taxon>Ecdysozoa</taxon>
        <taxon>Arthropoda</taxon>
        <taxon>Hexapoda</taxon>
        <taxon>Collembola</taxon>
        <taxon>Symphypleona</taxon>
        <taxon>Sminthuridae</taxon>
        <taxon>Allacma</taxon>
    </lineage>
</organism>
<dbReference type="Proteomes" id="UP000708208">
    <property type="component" value="Unassembled WGS sequence"/>
</dbReference>
<dbReference type="PANTHER" id="PTHR10037:SF230">
    <property type="entry name" value="CA[2+]-CHANNEL PROTEIN ALPHA[[1]] SUBUNIT T, ISOFORM F"/>
    <property type="match status" value="1"/>
</dbReference>
<dbReference type="InterPro" id="IPR043203">
    <property type="entry name" value="VGCC_Ca_Na"/>
</dbReference>
<evidence type="ECO:0000256" key="13">
    <source>
        <dbReference type="SAM" id="Phobius"/>
    </source>
</evidence>
<keyword evidence="7" id="KW-0406">Ion transport</keyword>
<feature type="coiled-coil region" evidence="11">
    <location>
        <begin position="442"/>
        <end position="469"/>
    </location>
</feature>
<keyword evidence="3 13" id="KW-0812">Transmembrane</keyword>
<evidence type="ECO:0000313" key="15">
    <source>
        <dbReference type="EMBL" id="CAG7727553.1"/>
    </source>
</evidence>
<dbReference type="GO" id="GO:0001518">
    <property type="term" value="C:voltage-gated sodium channel complex"/>
    <property type="evidence" value="ECO:0007669"/>
    <property type="project" value="TreeGrafter"/>
</dbReference>
<dbReference type="GO" id="GO:0070509">
    <property type="term" value="P:calcium ion import"/>
    <property type="evidence" value="ECO:0007669"/>
    <property type="project" value="TreeGrafter"/>
</dbReference>
<dbReference type="FunFam" id="1.10.287.70:FF:000018">
    <property type="entry name" value="Voltage-dependent T-type calcium channel subunit alpha"/>
    <property type="match status" value="1"/>
</dbReference>
<dbReference type="InterPro" id="IPR005821">
    <property type="entry name" value="Ion_trans_dom"/>
</dbReference>
<accession>A0A8J2JU81</accession>
<evidence type="ECO:0000256" key="6">
    <source>
        <dbReference type="ARBA" id="ARBA00022989"/>
    </source>
</evidence>
<keyword evidence="11" id="KW-0175">Coiled coil</keyword>
<dbReference type="GO" id="GO:0086010">
    <property type="term" value="P:membrane depolarization during action potential"/>
    <property type="evidence" value="ECO:0007669"/>
    <property type="project" value="TreeGrafter"/>
</dbReference>
<evidence type="ECO:0000256" key="7">
    <source>
        <dbReference type="ARBA" id="ARBA00023065"/>
    </source>
</evidence>
<feature type="transmembrane region" description="Helical" evidence="13">
    <location>
        <begin position="313"/>
        <end position="332"/>
    </location>
</feature>
<evidence type="ECO:0000256" key="9">
    <source>
        <dbReference type="ARBA" id="ARBA00023180"/>
    </source>
</evidence>
<gene>
    <name evidence="15" type="ORF">AFUS01_LOCUS16389</name>
</gene>
<evidence type="ECO:0000256" key="11">
    <source>
        <dbReference type="SAM" id="Coils"/>
    </source>
</evidence>
<evidence type="ECO:0000313" key="16">
    <source>
        <dbReference type="Proteomes" id="UP000708208"/>
    </source>
</evidence>
<keyword evidence="16" id="KW-1185">Reference proteome</keyword>
<keyword evidence="9" id="KW-0325">Glycoprotein</keyword>
<dbReference type="EMBL" id="CAJVCH010150238">
    <property type="protein sequence ID" value="CAG7727553.1"/>
    <property type="molecule type" value="Genomic_DNA"/>
</dbReference>
<evidence type="ECO:0000256" key="1">
    <source>
        <dbReference type="ARBA" id="ARBA00004141"/>
    </source>
</evidence>
<evidence type="ECO:0000256" key="2">
    <source>
        <dbReference type="ARBA" id="ARBA00022448"/>
    </source>
</evidence>
<keyword evidence="5" id="KW-0851">Voltage-gated channel</keyword>
<comment type="subcellular location">
    <subcellularLocation>
        <location evidence="1">Membrane</location>
        <topology evidence="1">Multi-pass membrane protein</topology>
    </subcellularLocation>
</comment>
<evidence type="ECO:0000256" key="8">
    <source>
        <dbReference type="ARBA" id="ARBA00023136"/>
    </source>
</evidence>
<proteinExistence type="predicted"/>
<reference evidence="15" key="1">
    <citation type="submission" date="2021-06" db="EMBL/GenBank/DDBJ databases">
        <authorList>
            <person name="Hodson N. C."/>
            <person name="Mongue J. A."/>
            <person name="Jaron S. K."/>
        </authorList>
    </citation>
    <scope>NUCLEOTIDE SEQUENCE</scope>
</reference>
<comment type="caution">
    <text evidence="15">The sequence shown here is derived from an EMBL/GenBank/DDBJ whole genome shotgun (WGS) entry which is preliminary data.</text>
</comment>
<dbReference type="Pfam" id="PF00520">
    <property type="entry name" value="Ion_trans"/>
    <property type="match status" value="1"/>
</dbReference>
<evidence type="ECO:0000256" key="12">
    <source>
        <dbReference type="SAM" id="MobiDB-lite"/>
    </source>
</evidence>
<dbReference type="AlphaFoldDB" id="A0A8J2JU81"/>
<dbReference type="GO" id="GO:0043005">
    <property type="term" value="C:neuron projection"/>
    <property type="evidence" value="ECO:0007669"/>
    <property type="project" value="TreeGrafter"/>
</dbReference>
<protein>
    <recommendedName>
        <fullName evidence="14">Ion transport domain-containing protein</fullName>
    </recommendedName>
</protein>
<keyword evidence="6 13" id="KW-1133">Transmembrane helix</keyword>
<dbReference type="OrthoDB" id="7352449at2759"/>
<dbReference type="GO" id="GO:0008332">
    <property type="term" value="F:low voltage-gated calcium channel activity"/>
    <property type="evidence" value="ECO:0007669"/>
    <property type="project" value="TreeGrafter"/>
</dbReference>
<evidence type="ECO:0000256" key="4">
    <source>
        <dbReference type="ARBA" id="ARBA00022737"/>
    </source>
</evidence>
<evidence type="ECO:0000256" key="10">
    <source>
        <dbReference type="ARBA" id="ARBA00023303"/>
    </source>
</evidence>
<keyword evidence="4" id="KW-0677">Repeat</keyword>
<feature type="region of interest" description="Disordered" evidence="12">
    <location>
        <begin position="55"/>
        <end position="93"/>
    </location>
</feature>
<evidence type="ECO:0000256" key="5">
    <source>
        <dbReference type="ARBA" id="ARBA00022882"/>
    </source>
</evidence>
<keyword evidence="10" id="KW-0407">Ion channel</keyword>
<dbReference type="FunFam" id="1.20.120.350:FF:000009">
    <property type="entry name" value="Voltage-dependent T-type calcium channel subunit alpha"/>
    <property type="match status" value="1"/>
</dbReference>
<evidence type="ECO:0000256" key="3">
    <source>
        <dbReference type="ARBA" id="ARBA00022692"/>
    </source>
</evidence>
<keyword evidence="2" id="KW-0813">Transport</keyword>
<keyword evidence="8 13" id="KW-0472">Membrane</keyword>
<feature type="domain" description="Ion transport" evidence="14">
    <location>
        <begin position="179"/>
        <end position="449"/>
    </location>
</feature>